<dbReference type="GO" id="GO:0005737">
    <property type="term" value="C:cytoplasm"/>
    <property type="evidence" value="ECO:0007669"/>
    <property type="project" value="UniProtKB-SubCell"/>
</dbReference>
<proteinExistence type="inferred from homology"/>
<sequence>MQIFVKTLTGKTITLEVESSDTIDNVKAKIQDKEGIPPDQQRLIFAGKQLEDGRTLADYNIQKESTLHLVLRLRGGYYKVDADGALKRLRRECPAPECGAGVFMAWHNDRQYCGKCHLTYLFTPGEKPPTA</sequence>
<keyword evidence="6" id="KW-1017">Isopeptide bond</keyword>
<evidence type="ECO:0000256" key="10">
    <source>
        <dbReference type="ARBA" id="ARBA00023274"/>
    </source>
</evidence>
<dbReference type="CDD" id="cd01803">
    <property type="entry name" value="Ubl_ubiquitin"/>
    <property type="match status" value="1"/>
</dbReference>
<evidence type="ECO:0000256" key="1">
    <source>
        <dbReference type="ARBA" id="ARBA00004123"/>
    </source>
</evidence>
<dbReference type="FunFam" id="3.10.20.90:FF:000016">
    <property type="entry name" value="Polyubiquitin 3"/>
    <property type="match status" value="1"/>
</dbReference>
<dbReference type="GeneID" id="37031562"/>
<protein>
    <submittedName>
        <fullName evidence="12">Putative ubiquitin/ribosomal protein S27a fusion protein</fullName>
    </submittedName>
</protein>
<dbReference type="GO" id="GO:0005634">
    <property type="term" value="C:nucleus"/>
    <property type="evidence" value="ECO:0007669"/>
    <property type="project" value="UniProtKB-SubCell"/>
</dbReference>
<dbReference type="Pfam" id="PF00240">
    <property type="entry name" value="ubiquitin"/>
    <property type="match status" value="1"/>
</dbReference>
<evidence type="ECO:0000256" key="4">
    <source>
        <dbReference type="ARBA" id="ARBA00009891"/>
    </source>
</evidence>
<dbReference type="Gene3D" id="3.10.20.90">
    <property type="entry name" value="Phosphatidylinositol 3-kinase Catalytic Subunit, Chain A, domain 1"/>
    <property type="match status" value="1"/>
</dbReference>
<dbReference type="PRINTS" id="PR00348">
    <property type="entry name" value="UBIQUITIN"/>
</dbReference>
<evidence type="ECO:0000256" key="9">
    <source>
        <dbReference type="ARBA" id="ARBA00023242"/>
    </source>
</evidence>
<dbReference type="InterPro" id="IPR050158">
    <property type="entry name" value="Ubiquitin_ubiquitin-like"/>
</dbReference>
<dbReference type="OrthoDB" id="428577at2759"/>
<dbReference type="InterPro" id="IPR011332">
    <property type="entry name" value="Ribosomal_zn-bd"/>
</dbReference>
<comment type="similarity">
    <text evidence="3">In the N-terminal section; belongs to the ubiquitin family.</text>
</comment>
<keyword evidence="13" id="KW-1185">Reference proteome</keyword>
<dbReference type="PROSITE" id="PS00299">
    <property type="entry name" value="UBIQUITIN_1"/>
    <property type="match status" value="1"/>
</dbReference>
<dbReference type="InterPro" id="IPR002906">
    <property type="entry name" value="Ribosomal_eS31"/>
</dbReference>
<evidence type="ECO:0000256" key="7">
    <source>
        <dbReference type="ARBA" id="ARBA00022833"/>
    </source>
</evidence>
<evidence type="ECO:0000256" key="5">
    <source>
        <dbReference type="ARBA" id="ARBA00022490"/>
    </source>
</evidence>
<dbReference type="EMBL" id="KZ819674">
    <property type="protein sequence ID" value="PWN25809.1"/>
    <property type="molecule type" value="Genomic_DNA"/>
</dbReference>
<organism evidence="12 13">
    <name type="scientific">Jaminaea rosea</name>
    <dbReference type="NCBI Taxonomy" id="1569628"/>
    <lineage>
        <taxon>Eukaryota</taxon>
        <taxon>Fungi</taxon>
        <taxon>Dikarya</taxon>
        <taxon>Basidiomycota</taxon>
        <taxon>Ustilaginomycotina</taxon>
        <taxon>Exobasidiomycetes</taxon>
        <taxon>Microstromatales</taxon>
        <taxon>Microstromatales incertae sedis</taxon>
        <taxon>Jaminaea</taxon>
    </lineage>
</organism>
<dbReference type="InterPro" id="IPR038582">
    <property type="entry name" value="Ribosomal_eS31_euk-type_sf"/>
</dbReference>
<evidence type="ECO:0000256" key="2">
    <source>
        <dbReference type="ARBA" id="ARBA00004496"/>
    </source>
</evidence>
<dbReference type="InterPro" id="IPR019956">
    <property type="entry name" value="Ubiquitin_dom"/>
</dbReference>
<dbReference type="PANTHER" id="PTHR10666">
    <property type="entry name" value="UBIQUITIN"/>
    <property type="match status" value="1"/>
</dbReference>
<accession>A0A316UKP4</accession>
<keyword evidence="7" id="KW-0862">Zinc</keyword>
<dbReference type="SMART" id="SM00213">
    <property type="entry name" value="UBQ"/>
    <property type="match status" value="1"/>
</dbReference>
<keyword evidence="9" id="KW-0539">Nucleus</keyword>
<dbReference type="PROSITE" id="PS50053">
    <property type="entry name" value="UBIQUITIN_2"/>
    <property type="match status" value="1"/>
</dbReference>
<evidence type="ECO:0000256" key="6">
    <source>
        <dbReference type="ARBA" id="ARBA00022499"/>
    </source>
</evidence>
<dbReference type="AlphaFoldDB" id="A0A316UKP4"/>
<dbReference type="GO" id="GO:1990904">
    <property type="term" value="C:ribonucleoprotein complex"/>
    <property type="evidence" value="ECO:0007669"/>
    <property type="project" value="UniProtKB-KW"/>
</dbReference>
<gene>
    <name evidence="12" type="ORF">BDZ90DRAFT_63709</name>
</gene>
<keyword evidence="10" id="KW-0687">Ribonucleoprotein</keyword>
<feature type="domain" description="Ubiquitin-like" evidence="11">
    <location>
        <begin position="1"/>
        <end position="76"/>
    </location>
</feature>
<dbReference type="InterPro" id="IPR000626">
    <property type="entry name" value="Ubiquitin-like_dom"/>
</dbReference>
<dbReference type="GO" id="GO:0003735">
    <property type="term" value="F:structural constituent of ribosome"/>
    <property type="evidence" value="ECO:0007669"/>
    <property type="project" value="InterPro"/>
</dbReference>
<dbReference type="RefSeq" id="XP_025360421.1">
    <property type="nucleotide sequence ID" value="XM_025509739.1"/>
</dbReference>
<dbReference type="GO" id="GO:0005840">
    <property type="term" value="C:ribosome"/>
    <property type="evidence" value="ECO:0007669"/>
    <property type="project" value="UniProtKB-KW"/>
</dbReference>
<dbReference type="SMART" id="SM01402">
    <property type="entry name" value="Ribosomal_S27"/>
    <property type="match status" value="1"/>
</dbReference>
<dbReference type="Proteomes" id="UP000245884">
    <property type="component" value="Unassembled WGS sequence"/>
</dbReference>
<evidence type="ECO:0000256" key="8">
    <source>
        <dbReference type="ARBA" id="ARBA00022980"/>
    </source>
</evidence>
<evidence type="ECO:0000313" key="12">
    <source>
        <dbReference type="EMBL" id="PWN25809.1"/>
    </source>
</evidence>
<evidence type="ECO:0000256" key="3">
    <source>
        <dbReference type="ARBA" id="ARBA00008373"/>
    </source>
</evidence>
<evidence type="ECO:0000259" key="11">
    <source>
        <dbReference type="PROSITE" id="PS50053"/>
    </source>
</evidence>
<name>A0A316UKP4_9BASI</name>
<dbReference type="GO" id="GO:0006412">
    <property type="term" value="P:translation"/>
    <property type="evidence" value="ECO:0007669"/>
    <property type="project" value="InterPro"/>
</dbReference>
<evidence type="ECO:0000313" key="13">
    <source>
        <dbReference type="Proteomes" id="UP000245884"/>
    </source>
</evidence>
<keyword evidence="8 12" id="KW-0689">Ribosomal protein</keyword>
<keyword evidence="5" id="KW-0963">Cytoplasm</keyword>
<dbReference type="SUPFAM" id="SSF54236">
    <property type="entry name" value="Ubiquitin-like"/>
    <property type="match status" value="1"/>
</dbReference>
<dbReference type="InterPro" id="IPR019954">
    <property type="entry name" value="Ubiquitin_CS"/>
</dbReference>
<comment type="subcellular location">
    <subcellularLocation>
        <location evidence="2">Cytoplasm</location>
    </subcellularLocation>
    <subcellularLocation>
        <location evidence="1">Nucleus</location>
    </subcellularLocation>
</comment>
<comment type="similarity">
    <text evidence="4">In the C-terminal section; belongs to the eukaryotic ribosomal protein eS31 family.</text>
</comment>
<dbReference type="GO" id="GO:0003729">
    <property type="term" value="F:mRNA binding"/>
    <property type="evidence" value="ECO:0007669"/>
    <property type="project" value="UniProtKB-ARBA"/>
</dbReference>
<dbReference type="InterPro" id="IPR029071">
    <property type="entry name" value="Ubiquitin-like_domsf"/>
</dbReference>
<reference evidence="12 13" key="1">
    <citation type="journal article" date="2018" name="Mol. Biol. Evol.">
        <title>Broad Genomic Sampling Reveals a Smut Pathogenic Ancestry of the Fungal Clade Ustilaginomycotina.</title>
        <authorList>
            <person name="Kijpornyongpan T."/>
            <person name="Mondo S.J."/>
            <person name="Barry K."/>
            <person name="Sandor L."/>
            <person name="Lee J."/>
            <person name="Lipzen A."/>
            <person name="Pangilinan J."/>
            <person name="LaButti K."/>
            <person name="Hainaut M."/>
            <person name="Henrissat B."/>
            <person name="Grigoriev I.V."/>
            <person name="Spatafora J.W."/>
            <person name="Aime M.C."/>
        </authorList>
    </citation>
    <scope>NUCLEOTIDE SEQUENCE [LARGE SCALE GENOMIC DNA]</scope>
    <source>
        <strain evidence="12 13">MCA 5214</strain>
    </source>
</reference>
<dbReference type="Gene3D" id="6.20.50.150">
    <property type="match status" value="1"/>
</dbReference>
<dbReference type="Pfam" id="PF01599">
    <property type="entry name" value="Ribosomal_S27"/>
    <property type="match status" value="1"/>
</dbReference>
<dbReference type="SUPFAM" id="SSF57829">
    <property type="entry name" value="Zn-binding ribosomal proteins"/>
    <property type="match status" value="1"/>
</dbReference>
<dbReference type="STRING" id="1569628.A0A316UKP4"/>